<sequence>MNILRCKIVILAPLLLLSACSSNYEKLEEKAGIEIKDKLTKSCQANNYSYCEIYGKCYINIFNQLNESAQYTLKLLSNIMPESEQNTFNMQKNPMDIIYSKLKDSEEKSDKNSIFNYSVMLYPHNQCSSIINAKSYDITRHQYHIDKMLYENKSKIIMKNLDR</sequence>
<dbReference type="PROSITE" id="PS51257">
    <property type="entry name" value="PROKAR_LIPOPROTEIN"/>
    <property type="match status" value="1"/>
</dbReference>
<comment type="caution">
    <text evidence="2">The sequence shown here is derived from an EMBL/GenBank/DDBJ whole genome shotgun (WGS) entry which is preliminary data.</text>
</comment>
<evidence type="ECO:0000313" key="2">
    <source>
        <dbReference type="EMBL" id="OTQ52767.1"/>
    </source>
</evidence>
<accession>A0A242NWT5</accession>
<dbReference type="RefSeq" id="WP_065578064.1">
    <property type="nucleotide sequence ID" value="NZ_CP132382.1"/>
</dbReference>
<dbReference type="GeneID" id="99745204"/>
<proteinExistence type="predicted"/>
<evidence type="ECO:0000256" key="1">
    <source>
        <dbReference type="SAM" id="SignalP"/>
    </source>
</evidence>
<protein>
    <recommendedName>
        <fullName evidence="4">Lipoprotein</fullName>
    </recommendedName>
</protein>
<evidence type="ECO:0008006" key="4">
    <source>
        <dbReference type="Google" id="ProtNLM"/>
    </source>
</evidence>
<dbReference type="OrthoDB" id="9889117at2"/>
<reference evidence="2 3" key="1">
    <citation type="submission" date="2017-03" db="EMBL/GenBank/DDBJ databases">
        <title>Comparative genomics of honeybee gut symbionts reveal geographically distinct and subgroup specific antibiotic resistance.</title>
        <authorList>
            <person name="Ludvigsen J."/>
            <person name="Porcellato D."/>
            <person name="Labee-Lund T.M."/>
            <person name="Amdam G.V."/>
            <person name="Rudi K."/>
        </authorList>
    </citation>
    <scope>NUCLEOTIDE SEQUENCE [LARGE SCALE GENOMIC DNA]</scope>
    <source>
        <strain evidence="2 3">A-4-12</strain>
    </source>
</reference>
<evidence type="ECO:0000313" key="3">
    <source>
        <dbReference type="Proteomes" id="UP000194968"/>
    </source>
</evidence>
<dbReference type="AlphaFoldDB" id="A0A242NWT5"/>
<dbReference type="EMBL" id="NASK01000069">
    <property type="protein sequence ID" value="OTQ52767.1"/>
    <property type="molecule type" value="Genomic_DNA"/>
</dbReference>
<gene>
    <name evidence="2" type="ORF">B6D06_01630</name>
</gene>
<dbReference type="Proteomes" id="UP000194968">
    <property type="component" value="Unassembled WGS sequence"/>
</dbReference>
<feature type="chain" id="PRO_5011248936" description="Lipoprotein" evidence="1">
    <location>
        <begin position="24"/>
        <end position="163"/>
    </location>
</feature>
<feature type="signal peptide" evidence="1">
    <location>
        <begin position="1"/>
        <end position="23"/>
    </location>
</feature>
<organism evidence="2 3">
    <name type="scientific">Gilliamella apis</name>
    <dbReference type="NCBI Taxonomy" id="1970738"/>
    <lineage>
        <taxon>Bacteria</taxon>
        <taxon>Pseudomonadati</taxon>
        <taxon>Pseudomonadota</taxon>
        <taxon>Gammaproteobacteria</taxon>
        <taxon>Orbales</taxon>
        <taxon>Orbaceae</taxon>
        <taxon>Gilliamella</taxon>
    </lineage>
</organism>
<name>A0A242NWT5_9GAMM</name>
<keyword evidence="1" id="KW-0732">Signal</keyword>